<keyword evidence="3" id="KW-1185">Reference proteome</keyword>
<feature type="transmembrane region" description="Helical" evidence="1">
    <location>
        <begin position="141"/>
        <end position="159"/>
    </location>
</feature>
<feature type="transmembrane region" description="Helical" evidence="1">
    <location>
        <begin position="194"/>
        <end position="218"/>
    </location>
</feature>
<sequence length="223" mass="25756">MSDVSIPINQTENFRTQNSLTKYKILKNPKQLITLIVMLIICLCGAALVLILFDWIKLGSEKKKAFWIEIFSQILNGIFTVLTLINFRARVIPFVIAIQLLVFKGINNENDKNNEIFSPTAYYIKKQKLIKKYTNWYDERYVSLSYLLLVHSFWILNILSQASLTTLMWGFSSYDKNGDIVFSMITSKRRSVTLIYLSLSIAISSSIIAGSFIGYKLYKFKNQ</sequence>
<feature type="transmembrane region" description="Helical" evidence="1">
    <location>
        <begin position="65"/>
        <end position="85"/>
    </location>
</feature>
<comment type="caution">
    <text evidence="2">The sequence shown here is derived from an EMBL/GenBank/DDBJ whole genome shotgun (WGS) entry which is preliminary data.</text>
</comment>
<keyword evidence="1" id="KW-0812">Transmembrane</keyword>
<gene>
    <name evidence="2" type="ORF">C1645_787616</name>
</gene>
<evidence type="ECO:0000313" key="3">
    <source>
        <dbReference type="Proteomes" id="UP000265703"/>
    </source>
</evidence>
<dbReference type="OrthoDB" id="3365211at2759"/>
<evidence type="ECO:0000256" key="1">
    <source>
        <dbReference type="SAM" id="Phobius"/>
    </source>
</evidence>
<reference evidence="2 3" key="1">
    <citation type="submission" date="2018-06" db="EMBL/GenBank/DDBJ databases">
        <title>Comparative genomics reveals the genomic features of Rhizophagus irregularis, R. cerebriforme, R. diaphanum and Gigaspora rosea, and their symbiotic lifestyle signature.</title>
        <authorList>
            <person name="Morin E."/>
            <person name="San Clemente H."/>
            <person name="Chen E.C.H."/>
            <person name="De La Providencia I."/>
            <person name="Hainaut M."/>
            <person name="Kuo A."/>
            <person name="Kohler A."/>
            <person name="Murat C."/>
            <person name="Tang N."/>
            <person name="Roy S."/>
            <person name="Loubradou J."/>
            <person name="Henrissat B."/>
            <person name="Grigoriev I.V."/>
            <person name="Corradi N."/>
            <person name="Roux C."/>
            <person name="Martin F.M."/>
        </authorList>
    </citation>
    <scope>NUCLEOTIDE SEQUENCE [LARGE SCALE GENOMIC DNA]</scope>
    <source>
        <strain evidence="2 3">DAOM 227022</strain>
    </source>
</reference>
<keyword evidence="1" id="KW-0472">Membrane</keyword>
<dbReference type="EMBL" id="QKYT01000630">
    <property type="protein sequence ID" value="RIA82784.1"/>
    <property type="molecule type" value="Genomic_DNA"/>
</dbReference>
<dbReference type="PANTHER" id="PTHR35872:SF2">
    <property type="entry name" value="INTEGRAL MEMBRANE PROTEIN (AFU_ORTHOLOGUE AFUA_5G07110)"/>
    <property type="match status" value="1"/>
</dbReference>
<dbReference type="InterPro" id="IPR021369">
    <property type="entry name" value="DUF2985"/>
</dbReference>
<keyword evidence="1" id="KW-1133">Transmembrane helix</keyword>
<accession>A0A397SJR6</accession>
<dbReference type="Proteomes" id="UP000265703">
    <property type="component" value="Unassembled WGS sequence"/>
</dbReference>
<evidence type="ECO:0000313" key="2">
    <source>
        <dbReference type="EMBL" id="RIA82784.1"/>
    </source>
</evidence>
<dbReference type="AlphaFoldDB" id="A0A397SJR6"/>
<dbReference type="Pfam" id="PF11204">
    <property type="entry name" value="DUF2985"/>
    <property type="match status" value="1"/>
</dbReference>
<feature type="non-terminal residue" evidence="2">
    <location>
        <position position="1"/>
    </location>
</feature>
<dbReference type="PANTHER" id="PTHR35872">
    <property type="entry name" value="INTEGRAL MEMBRANE PROTEIN (AFU_ORTHOLOGUE AFUA_5G07110)"/>
    <property type="match status" value="1"/>
</dbReference>
<organism evidence="2 3">
    <name type="scientific">Glomus cerebriforme</name>
    <dbReference type="NCBI Taxonomy" id="658196"/>
    <lineage>
        <taxon>Eukaryota</taxon>
        <taxon>Fungi</taxon>
        <taxon>Fungi incertae sedis</taxon>
        <taxon>Mucoromycota</taxon>
        <taxon>Glomeromycotina</taxon>
        <taxon>Glomeromycetes</taxon>
        <taxon>Glomerales</taxon>
        <taxon>Glomeraceae</taxon>
        <taxon>Glomus</taxon>
    </lineage>
</organism>
<protein>
    <submittedName>
        <fullName evidence="2">Uncharacterized protein</fullName>
    </submittedName>
</protein>
<feature type="transmembrane region" description="Helical" evidence="1">
    <location>
        <begin position="32"/>
        <end position="53"/>
    </location>
</feature>
<proteinExistence type="predicted"/>
<name>A0A397SJR6_9GLOM</name>